<dbReference type="Proteomes" id="UP000272117">
    <property type="component" value="Unassembled WGS sequence"/>
</dbReference>
<proteinExistence type="predicted"/>
<dbReference type="AlphaFoldDB" id="A0A3M9MLQ8"/>
<evidence type="ECO:0000313" key="2">
    <source>
        <dbReference type="Proteomes" id="UP000272117"/>
    </source>
</evidence>
<accession>A0A3M9MLQ8</accession>
<dbReference type="EMBL" id="RJJD01000007">
    <property type="protein sequence ID" value="RNI26474.1"/>
    <property type="molecule type" value="Genomic_DNA"/>
</dbReference>
<evidence type="ECO:0000313" key="1">
    <source>
        <dbReference type="EMBL" id="RNI26474.1"/>
    </source>
</evidence>
<keyword evidence="2" id="KW-1185">Reference proteome</keyword>
<protein>
    <submittedName>
        <fullName evidence="1">Uncharacterized protein</fullName>
    </submittedName>
</protein>
<organism evidence="1 2">
    <name type="scientific">Rufibacter latericius</name>
    <dbReference type="NCBI Taxonomy" id="2487040"/>
    <lineage>
        <taxon>Bacteria</taxon>
        <taxon>Pseudomonadati</taxon>
        <taxon>Bacteroidota</taxon>
        <taxon>Cytophagia</taxon>
        <taxon>Cytophagales</taxon>
        <taxon>Hymenobacteraceae</taxon>
        <taxon>Rufibacter</taxon>
    </lineage>
</organism>
<name>A0A3M9MLQ8_9BACT</name>
<comment type="caution">
    <text evidence="1">The sequence shown here is derived from an EMBL/GenBank/DDBJ whole genome shotgun (WGS) entry which is preliminary data.</text>
</comment>
<gene>
    <name evidence="1" type="ORF">EFB08_11695</name>
</gene>
<sequence length="80" mass="9159">MGMVNYAKEQVSKEVLEIILDHYTPKLTSKECNLFGISIIYYFPQEDQIENDCNPVAFIVRENAVDSCYILASQVSDAHR</sequence>
<reference evidence="1 2" key="1">
    <citation type="submission" date="2018-11" db="EMBL/GenBank/DDBJ databases">
        <title>Rufibacter latericius sp. nov., isolated from water in Baiyang Lake.</title>
        <authorList>
            <person name="Yang Y."/>
        </authorList>
    </citation>
    <scope>NUCLEOTIDE SEQUENCE [LARGE SCALE GENOMIC DNA]</scope>
    <source>
        <strain evidence="1 2">R-22-1c-1</strain>
    </source>
</reference>